<gene>
    <name evidence="2" type="ORF">M407DRAFT_174397</name>
</gene>
<reference evidence="2 3" key="1">
    <citation type="submission" date="2014-04" db="EMBL/GenBank/DDBJ databases">
        <authorList>
            <consortium name="DOE Joint Genome Institute"/>
            <person name="Kuo A."/>
            <person name="Girlanda M."/>
            <person name="Perotto S."/>
            <person name="Kohler A."/>
            <person name="Nagy L.G."/>
            <person name="Floudas D."/>
            <person name="Copeland A."/>
            <person name="Barry K.W."/>
            <person name="Cichocki N."/>
            <person name="Veneault-Fourrey C."/>
            <person name="LaButti K."/>
            <person name="Lindquist E.A."/>
            <person name="Lipzen A."/>
            <person name="Lundell T."/>
            <person name="Morin E."/>
            <person name="Murat C."/>
            <person name="Sun H."/>
            <person name="Tunlid A."/>
            <person name="Henrissat B."/>
            <person name="Grigoriev I.V."/>
            <person name="Hibbett D.S."/>
            <person name="Martin F."/>
            <person name="Nordberg H.P."/>
            <person name="Cantor M.N."/>
            <person name="Hua S.X."/>
        </authorList>
    </citation>
    <scope>NUCLEOTIDE SEQUENCE [LARGE SCALE GENOMIC DNA]</scope>
    <source>
        <strain evidence="2 3">MUT 4182</strain>
    </source>
</reference>
<sequence length="99" mass="11025">MVRDPTTKKNADREEKAAPKPKRKAPITAKAPLKNESDTEEDERDEYGEMSEASDDGSDDGDDDIHGEDEMEVDGELKSLQRHLPKATPCSDKRPRNAS</sequence>
<evidence type="ECO:0000313" key="3">
    <source>
        <dbReference type="Proteomes" id="UP000054248"/>
    </source>
</evidence>
<proteinExistence type="predicted"/>
<keyword evidence="3" id="KW-1185">Reference proteome</keyword>
<accession>A0A0C3QDC9</accession>
<name>A0A0C3QDC9_9AGAM</name>
<dbReference type="Proteomes" id="UP000054248">
    <property type="component" value="Unassembled WGS sequence"/>
</dbReference>
<feature type="compositionally biased region" description="Acidic residues" evidence="1">
    <location>
        <begin position="38"/>
        <end position="74"/>
    </location>
</feature>
<feature type="region of interest" description="Disordered" evidence="1">
    <location>
        <begin position="1"/>
        <end position="99"/>
    </location>
</feature>
<dbReference type="EMBL" id="KN822988">
    <property type="protein sequence ID" value="KIO28945.1"/>
    <property type="molecule type" value="Genomic_DNA"/>
</dbReference>
<evidence type="ECO:0000256" key="1">
    <source>
        <dbReference type="SAM" id="MobiDB-lite"/>
    </source>
</evidence>
<dbReference type="AlphaFoldDB" id="A0A0C3QDC9"/>
<reference evidence="3" key="2">
    <citation type="submission" date="2015-01" db="EMBL/GenBank/DDBJ databases">
        <title>Evolutionary Origins and Diversification of the Mycorrhizal Mutualists.</title>
        <authorList>
            <consortium name="DOE Joint Genome Institute"/>
            <consortium name="Mycorrhizal Genomics Consortium"/>
            <person name="Kohler A."/>
            <person name="Kuo A."/>
            <person name="Nagy L.G."/>
            <person name="Floudas D."/>
            <person name="Copeland A."/>
            <person name="Barry K.W."/>
            <person name="Cichocki N."/>
            <person name="Veneault-Fourrey C."/>
            <person name="LaButti K."/>
            <person name="Lindquist E.A."/>
            <person name="Lipzen A."/>
            <person name="Lundell T."/>
            <person name="Morin E."/>
            <person name="Murat C."/>
            <person name="Riley R."/>
            <person name="Ohm R."/>
            <person name="Sun H."/>
            <person name="Tunlid A."/>
            <person name="Henrissat B."/>
            <person name="Grigoriev I.V."/>
            <person name="Hibbett D.S."/>
            <person name="Martin F."/>
        </authorList>
    </citation>
    <scope>NUCLEOTIDE SEQUENCE [LARGE SCALE GENOMIC DNA]</scope>
    <source>
        <strain evidence="3">MUT 4182</strain>
    </source>
</reference>
<organism evidence="2 3">
    <name type="scientific">Tulasnella calospora MUT 4182</name>
    <dbReference type="NCBI Taxonomy" id="1051891"/>
    <lineage>
        <taxon>Eukaryota</taxon>
        <taxon>Fungi</taxon>
        <taxon>Dikarya</taxon>
        <taxon>Basidiomycota</taxon>
        <taxon>Agaricomycotina</taxon>
        <taxon>Agaricomycetes</taxon>
        <taxon>Cantharellales</taxon>
        <taxon>Tulasnellaceae</taxon>
        <taxon>Tulasnella</taxon>
    </lineage>
</organism>
<protein>
    <submittedName>
        <fullName evidence="2">Uncharacterized protein</fullName>
    </submittedName>
</protein>
<evidence type="ECO:0000313" key="2">
    <source>
        <dbReference type="EMBL" id="KIO28945.1"/>
    </source>
</evidence>
<dbReference type="HOGENOM" id="CLU_2322080_0_0_1"/>
<feature type="compositionally biased region" description="Basic and acidic residues" evidence="1">
    <location>
        <begin position="1"/>
        <end position="18"/>
    </location>
</feature>